<reference evidence="3 4" key="1">
    <citation type="submission" date="2016-11" db="EMBL/GenBank/DDBJ databases">
        <authorList>
            <person name="Varghese N."/>
            <person name="Submissions S."/>
        </authorList>
    </citation>
    <scope>NUCLEOTIDE SEQUENCE [LARGE SCALE GENOMIC DNA]</scope>
    <source>
        <strain evidence="3 4">DSM 29620</strain>
    </source>
</reference>
<organism evidence="3 4">
    <name type="scientific">Lutimaribacter pacificus</name>
    <dbReference type="NCBI Taxonomy" id="391948"/>
    <lineage>
        <taxon>Bacteria</taxon>
        <taxon>Pseudomonadati</taxon>
        <taxon>Pseudomonadota</taxon>
        <taxon>Alphaproteobacteria</taxon>
        <taxon>Rhodobacterales</taxon>
        <taxon>Roseobacteraceae</taxon>
        <taxon>Lutimaribacter</taxon>
    </lineage>
</organism>
<dbReference type="InterPro" id="IPR029058">
    <property type="entry name" value="AB_hydrolase_fold"/>
</dbReference>
<dbReference type="PANTHER" id="PTHR43798:SF31">
    <property type="entry name" value="AB HYDROLASE SUPERFAMILY PROTEIN YCLE"/>
    <property type="match status" value="1"/>
</dbReference>
<dbReference type="AlphaFoldDB" id="A0A1H0CW33"/>
<keyword evidence="4" id="KW-1185">Reference proteome</keyword>
<evidence type="ECO:0000313" key="3">
    <source>
        <dbReference type="EMBL" id="SHJ39999.1"/>
    </source>
</evidence>
<dbReference type="PANTHER" id="PTHR43798">
    <property type="entry name" value="MONOACYLGLYCEROL LIPASE"/>
    <property type="match status" value="1"/>
</dbReference>
<proteinExistence type="predicted"/>
<sequence>MHVADLKGLKVHYTDEGDPNGAPIVFVNSLGTDLRLWDKVVPLLPAGLRIIRYDKRGHGLSGVTPGPYKMGTLVGDLERLLDHLGVRDCLLVGLSIGGMIAQGLAVKRMDMVRAVVLSNTGAKIGTADMWADRIAAVKTGGIEALADAIMERWFSASFRETEEFHAWRNMLVRQPPEGYAGCSAAIAGTDFYTPTSGLRLPALGIAGSEDGSTPPDLVRETVDLIPGSKFALIRGAGHLPCVEKPGEYARILNGFIAETGHA</sequence>
<accession>A0A1H0CW33</accession>
<protein>
    <submittedName>
        <fullName evidence="3">3-oxoadipate enol-lactonase</fullName>
    </submittedName>
</protein>
<keyword evidence="1" id="KW-0378">Hydrolase</keyword>
<dbReference type="PRINTS" id="PR00111">
    <property type="entry name" value="ABHYDROLASE"/>
</dbReference>
<gene>
    <name evidence="3" type="ORF">SAMN05444142_101124</name>
</gene>
<dbReference type="GO" id="GO:0047570">
    <property type="term" value="F:3-oxoadipate enol-lactonase activity"/>
    <property type="evidence" value="ECO:0007669"/>
    <property type="project" value="InterPro"/>
</dbReference>
<dbReference type="Pfam" id="PF12697">
    <property type="entry name" value="Abhydrolase_6"/>
    <property type="match status" value="1"/>
</dbReference>
<dbReference type="EMBL" id="FQZZ01000001">
    <property type="protein sequence ID" value="SHJ39999.1"/>
    <property type="molecule type" value="Genomic_DNA"/>
</dbReference>
<evidence type="ECO:0000256" key="1">
    <source>
        <dbReference type="ARBA" id="ARBA00022801"/>
    </source>
</evidence>
<evidence type="ECO:0000259" key="2">
    <source>
        <dbReference type="Pfam" id="PF12697"/>
    </source>
</evidence>
<dbReference type="InterPro" id="IPR000073">
    <property type="entry name" value="AB_hydrolase_1"/>
</dbReference>
<dbReference type="InterPro" id="IPR026968">
    <property type="entry name" value="PcaD/CatD"/>
</dbReference>
<dbReference type="Gene3D" id="3.40.50.1820">
    <property type="entry name" value="alpha/beta hydrolase"/>
    <property type="match status" value="1"/>
</dbReference>
<dbReference type="NCBIfam" id="TIGR02427">
    <property type="entry name" value="protocat_pcaD"/>
    <property type="match status" value="1"/>
</dbReference>
<dbReference type="RefSeq" id="WP_149786959.1">
    <property type="nucleotide sequence ID" value="NZ_FNIO01000001.1"/>
</dbReference>
<dbReference type="SUPFAM" id="SSF53474">
    <property type="entry name" value="alpha/beta-Hydrolases"/>
    <property type="match status" value="1"/>
</dbReference>
<feature type="domain" description="AB hydrolase-1" evidence="2">
    <location>
        <begin position="24"/>
        <end position="250"/>
    </location>
</feature>
<evidence type="ECO:0000313" key="4">
    <source>
        <dbReference type="Proteomes" id="UP000324252"/>
    </source>
</evidence>
<name>A0A1H0CW33_9RHOB</name>
<dbReference type="Proteomes" id="UP000324252">
    <property type="component" value="Unassembled WGS sequence"/>
</dbReference>
<dbReference type="InterPro" id="IPR050266">
    <property type="entry name" value="AB_hydrolase_sf"/>
</dbReference>
<dbReference type="OrthoDB" id="9793083at2"/>
<dbReference type="GO" id="GO:0016020">
    <property type="term" value="C:membrane"/>
    <property type="evidence" value="ECO:0007669"/>
    <property type="project" value="TreeGrafter"/>
</dbReference>
<dbReference type="GO" id="GO:0042952">
    <property type="term" value="P:beta-ketoadipate pathway"/>
    <property type="evidence" value="ECO:0007669"/>
    <property type="project" value="InterPro"/>
</dbReference>